<name>A0AAU8MKJ8_9GAMM</name>
<reference evidence="2" key="1">
    <citation type="submission" date="2024-06" db="EMBL/GenBank/DDBJ databases">
        <authorList>
            <person name="Li S."/>
        </authorList>
    </citation>
    <scope>NUCLEOTIDE SEQUENCE</scope>
    <source>
        <strain evidence="2">SR10</strain>
    </source>
</reference>
<dbReference type="AlphaFoldDB" id="A0AAU8MKJ8"/>
<dbReference type="NCBIfam" id="TIGR01451">
    <property type="entry name" value="B_ant_repeat"/>
    <property type="match status" value="1"/>
</dbReference>
<feature type="domain" description="SpaA-like prealbumin fold" evidence="1">
    <location>
        <begin position="422"/>
        <end position="532"/>
    </location>
</feature>
<protein>
    <recommendedName>
        <fullName evidence="1">SpaA-like prealbumin fold domain-containing protein</fullName>
    </recommendedName>
</protein>
<dbReference type="InterPro" id="IPR047589">
    <property type="entry name" value="DUF11_rpt"/>
</dbReference>
<gene>
    <name evidence="2" type="ORF">ABU614_14710</name>
</gene>
<dbReference type="RefSeq" id="WP_363796534.1">
    <property type="nucleotide sequence ID" value="NZ_CP159925.1"/>
</dbReference>
<dbReference type="EMBL" id="CP159925">
    <property type="protein sequence ID" value="XCO73638.1"/>
    <property type="molecule type" value="Genomic_DNA"/>
</dbReference>
<evidence type="ECO:0000313" key="2">
    <source>
        <dbReference type="EMBL" id="XCO73638.1"/>
    </source>
</evidence>
<proteinExistence type="predicted"/>
<dbReference type="InterPro" id="IPR048834">
    <property type="entry name" value="SpaA_pre-album"/>
</dbReference>
<dbReference type="Pfam" id="PF20674">
    <property type="entry name" value="SpaA_3"/>
    <property type="match status" value="2"/>
</dbReference>
<sequence length="644" mass="64877">MTRTGAGQVYGFTENHQSTIIASGFGAPAYSDPYANSVGGVTGIFHFGFDGEFPRAPDDAPAGAFSTTVIDFKFNGVVSSPDNTIISLFDPGSGDAGLTGPFTYNFDAFYQGAAIDTSTWTVTVVDPYPPTGTPTNYTWNAATATYTLSSFPSATGGNFPDTLVFINTNNTTFDRLVLTANGLATDTLGVGFGSANVPNLPVTLRKTWVNGKSGDTVNLTLAGAGAENPTPGTSTPPSTTTAATANGLPGQTVTLSETFATGSAANYTIAWECRRVSNNSLVASGTGANGSFSMPADSGVVCTFTNTRIAQQINLAKTWQNATVNHAISATTTGGTNNPTLAATANTSNETDVGAAVTVYAGDVLTLPAETFSSGSQANYLTAVACAGGSTLASGSTGRQLTISNGTAATTCTYTNTRQPVVRLQKSLPLGRFVATDQFALSVVGPGAPAPVTTTGSGSTANGSVIVDPATIAAAYTLSETAAAGANLGNYTVSWNCSNAFAGGQTPSGNGASFSITPVAGDDLTCTLVNTRLPLADLSITKTNTPGVNGDIDQANDTLARGATTTYTIVVTNNGPDAVTGAVLRDPAASRTGLNCPGPALCSGAGCPAANLPLAQLDTGVTLATLAAAPPDNRVTVTLTCAIQ</sequence>
<feature type="domain" description="SpaA-like prealbumin fold" evidence="1">
    <location>
        <begin position="226"/>
        <end position="308"/>
    </location>
</feature>
<accession>A0AAU8MKJ8</accession>
<organism evidence="2">
    <name type="scientific">Lysobacter firmicutimachus</name>
    <dbReference type="NCBI Taxonomy" id="1792846"/>
    <lineage>
        <taxon>Bacteria</taxon>
        <taxon>Pseudomonadati</taxon>
        <taxon>Pseudomonadota</taxon>
        <taxon>Gammaproteobacteria</taxon>
        <taxon>Lysobacterales</taxon>
        <taxon>Lysobacteraceae</taxon>
        <taxon>Lysobacter</taxon>
    </lineage>
</organism>
<evidence type="ECO:0000259" key="1">
    <source>
        <dbReference type="Pfam" id="PF20674"/>
    </source>
</evidence>